<keyword evidence="1" id="KW-0732">Signal</keyword>
<proteinExistence type="predicted"/>
<dbReference type="RefSeq" id="WP_034870550.1">
    <property type="nucleotide sequence ID" value="NZ_CBCSDR010000001.1"/>
</dbReference>
<organism evidence="3 4">
    <name type="scientific">Elizabethkingia bruuniana</name>
    <dbReference type="NCBI Taxonomy" id="1756149"/>
    <lineage>
        <taxon>Bacteria</taxon>
        <taxon>Pseudomonadati</taxon>
        <taxon>Bacteroidota</taxon>
        <taxon>Flavobacteriia</taxon>
        <taxon>Flavobacteriales</taxon>
        <taxon>Weeksellaceae</taxon>
        <taxon>Elizabethkingia</taxon>
    </lineage>
</organism>
<evidence type="ECO:0000256" key="1">
    <source>
        <dbReference type="SAM" id="SignalP"/>
    </source>
</evidence>
<protein>
    <submittedName>
        <fullName evidence="3">Alginate export family protein</fullName>
    </submittedName>
</protein>
<dbReference type="OrthoDB" id="311329at2"/>
<evidence type="ECO:0000259" key="2">
    <source>
        <dbReference type="Pfam" id="PF13372"/>
    </source>
</evidence>
<dbReference type="EMBL" id="CP067018">
    <property type="protein sequence ID" value="QQN58836.1"/>
    <property type="molecule type" value="Genomic_DNA"/>
</dbReference>
<sequence>MRLLLILLLLFSAYAFSQNFPAFKLMRYDEDYSFLKDSTRSFYNSVKYMPVTKDKKVFLSLGGEARAEFVDFNNEDWGRLGIGSNPFLLQRYSIHADLHLGKRIRIFGQLRSAWESGRKNGPRIIDEDHLNIQNLFIDVDIIKNQKSSLTLRAGRQEMNYGSGRLISVREGPNLRLYFDGAKLMYKRGNFSSDAFVMADSRVGTGTFDNHSTKKINLWGSYNTFIFPKSGNLELYYIGIHRDNVAFEDGLSDENRHTAGARFWRYGGGFIYNIEAAYQFGKFGKGNISAWTGSVDIGYLFENIKGKPTINLRNDYISGDSQKGDGKLQTFNPIYPKGGYFGFSPQIGPVNLIDIHPYATYNITDNMAAQADVVLNWRYSLQDGIYRPSGSLNLPSSNSQKRYIGTAFLGSITYNINQFLSSTTGVQYFKTGGFINDVVPDHKDGLFINTKLVFKF</sequence>
<feature type="domain" description="Alginate export" evidence="2">
    <location>
        <begin position="59"/>
        <end position="442"/>
    </location>
</feature>
<dbReference type="AlphaFoldDB" id="A0A7T7UZ48"/>
<feature type="signal peptide" evidence="1">
    <location>
        <begin position="1"/>
        <end position="17"/>
    </location>
</feature>
<evidence type="ECO:0000313" key="4">
    <source>
        <dbReference type="Proteomes" id="UP000595426"/>
    </source>
</evidence>
<accession>A0A7T7UZ48</accession>
<reference evidence="3 4" key="1">
    <citation type="submission" date="2020-12" db="EMBL/GenBank/DDBJ databases">
        <title>FDA dAtabase for Regulatory Grade micrObial Sequences (FDA-ARGOS): Supporting development and validation of Infectious Disease Dx tests.</title>
        <authorList>
            <person name="Kerrigan L."/>
            <person name="Long C."/>
            <person name="Tallon L."/>
            <person name="Sadzewicz L."/>
            <person name="Zhao X."/>
            <person name="Boylan J."/>
            <person name="Ott S."/>
            <person name="Bowen H."/>
            <person name="Vavikolanu K."/>
            <person name="Mehta A."/>
            <person name="Aluvathingal J."/>
            <person name="Nadendla S."/>
            <person name="Yan Y."/>
            <person name="Sichtig H."/>
        </authorList>
    </citation>
    <scope>NUCLEOTIDE SEQUENCE [LARGE SCALE GENOMIC DNA]</scope>
    <source>
        <strain evidence="3 4">FDAARGOS_1031</strain>
    </source>
</reference>
<evidence type="ECO:0000313" key="3">
    <source>
        <dbReference type="EMBL" id="QQN58836.1"/>
    </source>
</evidence>
<dbReference type="InterPro" id="IPR025388">
    <property type="entry name" value="Alginate_export_dom"/>
</dbReference>
<dbReference type="Proteomes" id="UP000595426">
    <property type="component" value="Chromosome"/>
</dbReference>
<gene>
    <name evidence="3" type="ORF">I6H88_20825</name>
</gene>
<feature type="chain" id="PRO_5032589730" evidence="1">
    <location>
        <begin position="18"/>
        <end position="455"/>
    </location>
</feature>
<name>A0A7T7UZ48_9FLAO</name>
<dbReference type="GeneID" id="93133201"/>
<keyword evidence="4" id="KW-1185">Reference proteome</keyword>
<dbReference type="KEGG" id="egm:AYC65_09800"/>
<dbReference type="Pfam" id="PF13372">
    <property type="entry name" value="Alginate_exp"/>
    <property type="match status" value="1"/>
</dbReference>